<dbReference type="SUPFAM" id="SSF47031">
    <property type="entry name" value="Second domain of FERM"/>
    <property type="match status" value="1"/>
</dbReference>
<dbReference type="SMART" id="SM00233">
    <property type="entry name" value="PH"/>
    <property type="match status" value="2"/>
</dbReference>
<evidence type="ECO:0000259" key="13">
    <source>
        <dbReference type="PROSITE" id="PS51016"/>
    </source>
</evidence>
<dbReference type="InterPro" id="IPR051724">
    <property type="entry name" value="Actin_motor_Myosin"/>
</dbReference>
<dbReference type="Pfam" id="PF02174">
    <property type="entry name" value="IRS"/>
    <property type="match status" value="1"/>
</dbReference>
<dbReference type="InterPro" id="IPR019748">
    <property type="entry name" value="FERM_central"/>
</dbReference>
<feature type="region of interest" description="Actin-binding" evidence="9">
    <location>
        <begin position="640"/>
        <end position="662"/>
    </location>
</feature>
<dbReference type="Gene3D" id="1.10.10.820">
    <property type="match status" value="1"/>
</dbReference>
<dbReference type="CDD" id="cd14473">
    <property type="entry name" value="FERM_B-lobe"/>
    <property type="match status" value="1"/>
</dbReference>
<feature type="domain" description="Myosin motor" evidence="14">
    <location>
        <begin position="84"/>
        <end position="776"/>
    </location>
</feature>
<dbReference type="Gene3D" id="1.20.5.170">
    <property type="match status" value="1"/>
</dbReference>
<dbReference type="InterPro" id="IPR014352">
    <property type="entry name" value="FERM/acyl-CoA-bd_prot_sf"/>
</dbReference>
<evidence type="ECO:0000256" key="3">
    <source>
        <dbReference type="ARBA" id="ARBA00022490"/>
    </source>
</evidence>
<dbReference type="GO" id="GO:0048675">
    <property type="term" value="P:axon extension"/>
    <property type="evidence" value="ECO:0007669"/>
    <property type="project" value="TreeGrafter"/>
</dbReference>
<keyword evidence="4 9" id="KW-0547">Nucleotide-binding</keyword>
<dbReference type="SUPFAM" id="SSF50729">
    <property type="entry name" value="PH domain-like"/>
    <property type="match status" value="4"/>
</dbReference>
<dbReference type="GO" id="GO:0016459">
    <property type="term" value="C:myosin complex"/>
    <property type="evidence" value="ECO:0007669"/>
    <property type="project" value="UniProtKB-KW"/>
</dbReference>
<evidence type="ECO:0000313" key="16">
    <source>
        <dbReference type="Proteomes" id="UP000694420"/>
    </source>
</evidence>
<dbReference type="InterPro" id="IPR001609">
    <property type="entry name" value="Myosin_head_motor_dom-like"/>
</dbReference>
<keyword evidence="3" id="KW-0963">Cytoplasm</keyword>
<dbReference type="SMART" id="SM00139">
    <property type="entry name" value="MyTH4"/>
    <property type="match status" value="1"/>
</dbReference>
<evidence type="ECO:0000256" key="9">
    <source>
        <dbReference type="PROSITE-ProRule" id="PRU00782"/>
    </source>
</evidence>
<dbReference type="InterPro" id="IPR027417">
    <property type="entry name" value="P-loop_NTPase"/>
</dbReference>
<dbReference type="SMART" id="SM00295">
    <property type="entry name" value="B41"/>
    <property type="match status" value="1"/>
</dbReference>
<sequence length="2051" mass="234893">MAASSTCPQVFSSSVLQLSWALVPLLMFCYLQGARVWLREQDQLQPCTVASCADGNVLLTSDYGKVSEILDTEKVLPMHQSSIDGEEDMSMLGDLHEAAILLNLHQRYQQGHIYTNIGSILASVNPYKLIPGLYSEDAIARYRQHRLGELPPHIFATASECYCCLWKRHDSQCILISGESGAGKTESTKLLLKFLSAMSQTSVGAPASEKSTHVEEAILESSPILEAFGNAKTVYNNNSSRFGKFIQLHFSQHGHIQGGRVTDYLLEKNRVVHQNPGERNYHIFYALLAGVSGEQKESLSLSEPGSYHYLNQSGCVNDENLNDVEMFSKVMTAMKVMDFSSEEIRDIFKLLSGTLHLGNVEFMTAGGAQITTKAVLNIASDLLGLDAFQLSEVLTQRSMILRGEEISSPLTVEQASDSRDSLSMALYSQCFSWLISKINTKIKGKENFKSVGILDIFGFENFQVNRFEQFNINYANEKLQEYFNKHIFSLEQLEYNREGINWEAIDWMDNAECLDLIEKKLGLLALVNEESRFPKGTDNTLLEKLHSQHMSNHYYVKPRVTDHQFGIRHYAGEVLYDVRGFLEKNRDTFRDDILNMLKDSRLDFIYDLFERVCSRCSEETLKMGTQRRRPTVSSQFRDSLHSLMATLSTSNPFFIRCIKPNTEKAPNLFNPEVVLNQLRYSGMLETVKVRRAGFPIRRLFQDFLTGGRQGVAGALHRSPGMKSPGSPSRGLTLSSLCVFLKEALEQKLEKDREEELRKAAIVIRAHILGYMARKKYQKVLASVVIIQKNYRAYFWKKTLLRLKASAVVLQKHWRGHLARSLYQHLLQQEQRRKLEVEEKRRREEEERIRRKEEERQWQEEEERRRKREEEELKERYSTEADIPLQEEERHQMEEILRLEKEIEKLQKQKEDHMSIICESTRNEINRQREEEIQRLEKEASRVAQEFLELLDFGNLDESVQNLEHSLSSEGTLNIDSSLVAPLAEEEVDEGFHADDEGQPTSSLVVLNQHSTRNSNNCSEEAVDTNPSLFQREVGEIVAAPGQPVERTVSLKEQNALSDPGGSIYSAVSDTQRSNSGDVGEPVYNLPVDVESDYDHEEFDGCGDAGSASAEPLNGEEVLRHSHGTSMDSNRGSLDSFLDSEEEVDVYIDTDEEFCNGRVTIFNGSGPPYFHSYLYMKGGLMNPWRRRWCVLKNEAFMWFRTKQEALKSGWLYKKGGGMSTLSRRNWKRRWFVLRESKLMYFENDSEEKLKGTIDIRKAKEIVDIHEKENALDIVTEDRVYHIVAESPEDASGWFNVLSRVHGATAQQLREMQDEQANPKNAVGTLDVGLIDSVCASDSPDRPNSFVIITANRVIHCNSDTPEEMHHWISLLQKPKGESKVDGQEFLVRGWLHKEVQSSNKMSSLKMKKRWFVLTNTALDYYKSSERTAAKLGTLVLNSLCSVVQPDERVFKDTGYWNIIVHGRKHSYRLYTKLLNEAMRWASAIQGVIDSKVPIETPTQQLIRDIRENSMNFEVVEQTYRRNPILRYTQHPLHSPLLPLPYGDVSINLQQEKGYSSLQDEAVKIFNSLQEIETVSDPIPIIQGILQTCHDLKPLRDEVYCQLIKQTNHMPHPNSPGNLHHWQLMSCMSCTFLPSRGILRYLKFHLRRVKDLFPGSEIDRYAQFISDSLKRTKTREFVPSQEEIQALLTREEMTTTVYCHGGGSCKITINSHTSAGEVVEKLIRGLAMEDSRNMFALFEHNQQVDRAVESRVIVADILAKFERLAGSEEEEEEGQWQLYFKLYCFLDVENVPKDGVEFAFMFEQAHESLIDGHFPAPEDTLQRLAALRLQYLHGDYSKISWTLDGVYPVNRLKSKILHSTKSSGSHTLERRRTSFLEGTLKRSFKTGSVKKQKVEEEQMMEMWVKEELSAARASIAQKWTKLHGLSQHQAMVKYMSIVKEWPGYGSTLFDVECKEGGFPNDLWLGVSTENVSIYKRGDPKPLETFQYEHIVFFGAPQPNTFKITVDEREMFFETSQVCVIIKIMKAYINMIVKKRCSVKSATSLDSHASVWTR</sequence>
<dbReference type="Pfam" id="PF16735">
    <property type="entry name" value="MYO10_CC"/>
    <property type="match status" value="1"/>
</dbReference>
<comment type="subcellular location">
    <subcellularLocation>
        <location evidence="1">Cytoplasm</location>
    </subcellularLocation>
</comment>
<dbReference type="InterPro" id="IPR031971">
    <property type="entry name" value="MYO10_CC"/>
</dbReference>
<feature type="binding site" evidence="9">
    <location>
        <begin position="178"/>
        <end position="185"/>
    </location>
    <ligand>
        <name>ATP</name>
        <dbReference type="ChEBI" id="CHEBI:30616"/>
    </ligand>
</feature>
<dbReference type="CDD" id="cd13297">
    <property type="entry name" value="PH3_MyoX-like"/>
    <property type="match status" value="1"/>
</dbReference>
<dbReference type="Pfam" id="PF18597">
    <property type="entry name" value="SH3_19"/>
    <property type="match status" value="1"/>
</dbReference>
<dbReference type="GO" id="GO:0005737">
    <property type="term" value="C:cytoplasm"/>
    <property type="evidence" value="ECO:0007669"/>
    <property type="project" value="UniProtKB-SubCell"/>
</dbReference>
<keyword evidence="7 9" id="KW-0505">Motor protein</keyword>
<feature type="compositionally biased region" description="Basic and acidic residues" evidence="10">
    <location>
        <begin position="859"/>
        <end position="878"/>
    </location>
</feature>
<dbReference type="Gene3D" id="3.10.20.90">
    <property type="entry name" value="Phosphatidylinositol 3-kinase Catalytic Subunit, Chain A, domain 1"/>
    <property type="match status" value="1"/>
</dbReference>
<dbReference type="SMART" id="SM00242">
    <property type="entry name" value="MYSc"/>
    <property type="match status" value="1"/>
</dbReference>
<dbReference type="Pfam" id="PF21989">
    <property type="entry name" value="RA_2"/>
    <property type="match status" value="1"/>
</dbReference>
<evidence type="ECO:0000256" key="1">
    <source>
        <dbReference type="ARBA" id="ARBA00004496"/>
    </source>
</evidence>
<dbReference type="InterPro" id="IPR002404">
    <property type="entry name" value="IRS_PTB"/>
</dbReference>
<evidence type="ECO:0000256" key="6">
    <source>
        <dbReference type="ARBA" id="ARBA00023123"/>
    </source>
</evidence>
<evidence type="ECO:0000259" key="11">
    <source>
        <dbReference type="PROSITE" id="PS50003"/>
    </source>
</evidence>
<dbReference type="PROSITE" id="PS51456">
    <property type="entry name" value="MYOSIN_MOTOR"/>
    <property type="match status" value="1"/>
</dbReference>
<dbReference type="InterPro" id="IPR000048">
    <property type="entry name" value="IQ_motif_EF-hand-BS"/>
</dbReference>
<keyword evidence="5 9" id="KW-0067">ATP-binding</keyword>
<dbReference type="InterPro" id="IPR040640">
    <property type="entry name" value="MyoX_N_SH3"/>
</dbReference>
<dbReference type="FunFam" id="3.40.850.10:FF:000008">
    <property type="entry name" value="Putative unconventional myosin-IXa"/>
    <property type="match status" value="1"/>
</dbReference>
<dbReference type="InterPro" id="IPR019749">
    <property type="entry name" value="Band_41_domain"/>
</dbReference>
<feature type="region of interest" description="Disordered" evidence="10">
    <location>
        <begin position="859"/>
        <end position="879"/>
    </location>
</feature>
<dbReference type="Gene3D" id="1.25.40.530">
    <property type="entry name" value="MyTH4 domain"/>
    <property type="match status" value="1"/>
</dbReference>
<reference evidence="15" key="2">
    <citation type="submission" date="2025-09" db="UniProtKB">
        <authorList>
            <consortium name="Ensembl"/>
        </authorList>
    </citation>
    <scope>IDENTIFICATION</scope>
</reference>
<dbReference type="FunFam" id="2.30.29.30:FF:000286">
    <property type="entry name" value="PH-protein kinase domain containing protein"/>
    <property type="match status" value="1"/>
</dbReference>
<dbReference type="Pfam" id="PF00373">
    <property type="entry name" value="FERM_M"/>
    <property type="match status" value="1"/>
</dbReference>
<feature type="domain" description="PH" evidence="11">
    <location>
        <begin position="1203"/>
        <end position="1301"/>
    </location>
</feature>
<dbReference type="PROSITE" id="PS50057">
    <property type="entry name" value="FERM_3"/>
    <property type="match status" value="1"/>
</dbReference>
<proteinExistence type="inferred from homology"/>
<dbReference type="Gene3D" id="3.40.850.10">
    <property type="entry name" value="Kinesin motor domain"/>
    <property type="match status" value="1"/>
</dbReference>
<evidence type="ECO:0000256" key="2">
    <source>
        <dbReference type="ARBA" id="ARBA00008314"/>
    </source>
</evidence>
<feature type="domain" description="MyTH4" evidence="13">
    <location>
        <begin position="1526"/>
        <end position="1686"/>
    </location>
</feature>
<accession>A0A8C6YZI0</accession>
<dbReference type="InterPro" id="IPR036961">
    <property type="entry name" value="Kinesin_motor_dom_sf"/>
</dbReference>
<evidence type="ECO:0000259" key="14">
    <source>
        <dbReference type="PROSITE" id="PS51456"/>
    </source>
</evidence>
<gene>
    <name evidence="15" type="primary">LOC112959401</name>
</gene>
<dbReference type="GO" id="GO:0044295">
    <property type="term" value="C:axonal growth cone"/>
    <property type="evidence" value="ECO:0007669"/>
    <property type="project" value="TreeGrafter"/>
</dbReference>
<comment type="similarity">
    <text evidence="2 9">Belongs to the TRAFAC class myosin-kinesin ATPase superfamily. Myosin family.</text>
</comment>
<dbReference type="FunFam" id="1.10.10.820:FF:000001">
    <property type="entry name" value="Myosin heavy chain"/>
    <property type="match status" value="1"/>
</dbReference>
<dbReference type="CDD" id="cd17206">
    <property type="entry name" value="FERM_F1_Myosin-X"/>
    <property type="match status" value="1"/>
</dbReference>
<dbReference type="Gene3D" id="1.20.58.530">
    <property type="match status" value="1"/>
</dbReference>
<dbReference type="PROSITE" id="PS51016">
    <property type="entry name" value="MYTH4"/>
    <property type="match status" value="1"/>
</dbReference>
<dbReference type="InterPro" id="IPR035963">
    <property type="entry name" value="FERM_2"/>
</dbReference>
<dbReference type="Gene3D" id="1.20.5.190">
    <property type="match status" value="1"/>
</dbReference>
<dbReference type="CDD" id="cd13202">
    <property type="entry name" value="FERM_C_MyoX"/>
    <property type="match status" value="1"/>
</dbReference>
<dbReference type="Gene3D" id="1.20.80.10">
    <property type="match status" value="1"/>
</dbReference>
<evidence type="ECO:0000259" key="12">
    <source>
        <dbReference type="PROSITE" id="PS50057"/>
    </source>
</evidence>
<dbReference type="InterPro" id="IPR000857">
    <property type="entry name" value="MyTH4_dom"/>
</dbReference>
<dbReference type="Gene3D" id="2.30.29.30">
    <property type="entry name" value="Pleckstrin-homology domain (PH domain)/Phosphotyrosine-binding domain (PTB)"/>
    <property type="match status" value="4"/>
</dbReference>
<dbReference type="InterPro" id="IPR000299">
    <property type="entry name" value="FERM_domain"/>
</dbReference>
<keyword evidence="16" id="KW-1185">Reference proteome</keyword>
<dbReference type="InterPro" id="IPR011993">
    <property type="entry name" value="PH-like_dom_sf"/>
</dbReference>
<dbReference type="SMART" id="SM00015">
    <property type="entry name" value="IQ"/>
    <property type="match status" value="3"/>
</dbReference>
<evidence type="ECO:0000256" key="7">
    <source>
        <dbReference type="ARBA" id="ARBA00023175"/>
    </source>
</evidence>
<evidence type="ECO:0000256" key="10">
    <source>
        <dbReference type="SAM" id="MobiDB-lite"/>
    </source>
</evidence>
<dbReference type="Pfam" id="PF00784">
    <property type="entry name" value="MyTH4"/>
    <property type="match status" value="1"/>
</dbReference>
<dbReference type="PROSITE" id="PS50096">
    <property type="entry name" value="IQ"/>
    <property type="match status" value="2"/>
</dbReference>
<feature type="domain" description="PH" evidence="11">
    <location>
        <begin position="1383"/>
        <end position="1488"/>
    </location>
</feature>
<name>A0A8C6YZI0_NOTPE</name>
<dbReference type="PANTHER" id="PTHR46049:SF4">
    <property type="entry name" value="UNCONVENTIONAL MYOSIN-X"/>
    <property type="match status" value="1"/>
</dbReference>
<dbReference type="Gene3D" id="1.20.120.720">
    <property type="entry name" value="Myosin VI head, motor domain, U50 subdomain"/>
    <property type="match status" value="1"/>
</dbReference>
<dbReference type="InterPro" id="IPR038185">
    <property type="entry name" value="MyTH4_dom_sf"/>
</dbReference>
<dbReference type="PRINTS" id="PR00193">
    <property type="entry name" value="MYOSINHEAVY"/>
</dbReference>
<dbReference type="Pfam" id="PF00169">
    <property type="entry name" value="PH"/>
    <property type="match status" value="2"/>
</dbReference>
<dbReference type="GO" id="GO:0003774">
    <property type="term" value="F:cytoskeletal motor activity"/>
    <property type="evidence" value="ECO:0007669"/>
    <property type="project" value="UniProtKB-UniRule"/>
</dbReference>
<keyword evidence="6 9" id="KW-0518">Myosin</keyword>
<dbReference type="Proteomes" id="UP000694420">
    <property type="component" value="Unplaced"/>
</dbReference>
<reference evidence="15" key="1">
    <citation type="submission" date="2025-08" db="UniProtKB">
        <authorList>
            <consortium name="Ensembl"/>
        </authorList>
    </citation>
    <scope>IDENTIFICATION</scope>
</reference>
<dbReference type="PROSITE" id="PS50003">
    <property type="entry name" value="PH_DOMAIN"/>
    <property type="match status" value="2"/>
</dbReference>
<feature type="domain" description="FERM" evidence="12">
    <location>
        <begin position="1691"/>
        <end position="2033"/>
    </location>
</feature>
<dbReference type="FunFam" id="1.25.40.530:FF:000001">
    <property type="entry name" value="Pleckstrin homology domain-containing family H member 2"/>
    <property type="match status" value="1"/>
</dbReference>
<evidence type="ECO:0000256" key="8">
    <source>
        <dbReference type="ARBA" id="ARBA00023203"/>
    </source>
</evidence>
<evidence type="ECO:0000256" key="4">
    <source>
        <dbReference type="ARBA" id="ARBA00022741"/>
    </source>
</evidence>
<dbReference type="InterPro" id="IPR041797">
    <property type="entry name" value="MyoX_FERM_C"/>
</dbReference>
<dbReference type="GO" id="GO:0003779">
    <property type="term" value="F:actin binding"/>
    <property type="evidence" value="ECO:0007669"/>
    <property type="project" value="UniProtKB-KW"/>
</dbReference>
<keyword evidence="8 9" id="KW-0009">Actin-binding</keyword>
<organism evidence="15 16">
    <name type="scientific">Nothoprocta perdicaria</name>
    <name type="common">Chilean tinamou</name>
    <name type="synonym">Crypturus perdicarius</name>
    <dbReference type="NCBI Taxonomy" id="30464"/>
    <lineage>
        <taxon>Eukaryota</taxon>
        <taxon>Metazoa</taxon>
        <taxon>Chordata</taxon>
        <taxon>Craniata</taxon>
        <taxon>Vertebrata</taxon>
        <taxon>Euteleostomi</taxon>
        <taxon>Archelosauria</taxon>
        <taxon>Archosauria</taxon>
        <taxon>Dinosauria</taxon>
        <taxon>Saurischia</taxon>
        <taxon>Theropoda</taxon>
        <taxon>Coelurosauria</taxon>
        <taxon>Aves</taxon>
        <taxon>Palaeognathae</taxon>
        <taxon>Tinamiformes</taxon>
        <taxon>Tinamidae</taxon>
        <taxon>Nothoprocta</taxon>
    </lineage>
</organism>
<dbReference type="PANTHER" id="PTHR46049">
    <property type="entry name" value="AGAP003327-PA"/>
    <property type="match status" value="1"/>
</dbReference>
<dbReference type="InterPro" id="IPR001849">
    <property type="entry name" value="PH_domain"/>
</dbReference>
<dbReference type="Pfam" id="PF00063">
    <property type="entry name" value="Myosin_head"/>
    <property type="match status" value="1"/>
</dbReference>
<protein>
    <submittedName>
        <fullName evidence="15">Unconventional myosin-X-like</fullName>
    </submittedName>
</protein>
<evidence type="ECO:0000313" key="15">
    <source>
        <dbReference type="Ensembl" id="ENSNPEP00000007750.1"/>
    </source>
</evidence>
<evidence type="ECO:0000256" key="5">
    <source>
        <dbReference type="ARBA" id="ARBA00022840"/>
    </source>
</evidence>
<dbReference type="Pfam" id="PF00612">
    <property type="entry name" value="IQ"/>
    <property type="match status" value="2"/>
</dbReference>
<dbReference type="GO" id="GO:0005524">
    <property type="term" value="F:ATP binding"/>
    <property type="evidence" value="ECO:0007669"/>
    <property type="project" value="UniProtKB-UniRule"/>
</dbReference>
<dbReference type="Ensembl" id="ENSNPET00000007946.1">
    <property type="protein sequence ID" value="ENSNPEP00000007750.1"/>
    <property type="gene ID" value="ENSNPEG00000005741.1"/>
</dbReference>
<dbReference type="SUPFAM" id="SSF52540">
    <property type="entry name" value="P-loop containing nucleoside triphosphate hydrolases"/>
    <property type="match status" value="1"/>
</dbReference>
<dbReference type="CDD" id="cd13296">
    <property type="entry name" value="PH2_MyoX"/>
    <property type="match status" value="1"/>
</dbReference>